<evidence type="ECO:0000313" key="2">
    <source>
        <dbReference type="Proteomes" id="UP000796761"/>
    </source>
</evidence>
<proteinExistence type="predicted"/>
<dbReference type="AlphaFoldDB" id="A0A8K1GE46"/>
<name>A0A8K1GE46_9PASS</name>
<keyword evidence="2" id="KW-1185">Reference proteome</keyword>
<accession>A0A8K1GE46</accession>
<gene>
    <name evidence="1" type="ORF">HGM15179_010951</name>
</gene>
<dbReference type="Proteomes" id="UP000796761">
    <property type="component" value="Unassembled WGS sequence"/>
</dbReference>
<dbReference type="EMBL" id="SWJQ01000329">
    <property type="protein sequence ID" value="TRZ16164.1"/>
    <property type="molecule type" value="Genomic_DNA"/>
</dbReference>
<organism evidence="1 2">
    <name type="scientific">Zosterops borbonicus</name>
    <dbReference type="NCBI Taxonomy" id="364589"/>
    <lineage>
        <taxon>Eukaryota</taxon>
        <taxon>Metazoa</taxon>
        <taxon>Chordata</taxon>
        <taxon>Craniata</taxon>
        <taxon>Vertebrata</taxon>
        <taxon>Euteleostomi</taxon>
        <taxon>Archelosauria</taxon>
        <taxon>Archosauria</taxon>
        <taxon>Dinosauria</taxon>
        <taxon>Saurischia</taxon>
        <taxon>Theropoda</taxon>
        <taxon>Coelurosauria</taxon>
        <taxon>Aves</taxon>
        <taxon>Neognathae</taxon>
        <taxon>Neoaves</taxon>
        <taxon>Telluraves</taxon>
        <taxon>Australaves</taxon>
        <taxon>Passeriformes</taxon>
        <taxon>Sylvioidea</taxon>
        <taxon>Zosteropidae</taxon>
        <taxon>Zosterops</taxon>
    </lineage>
</organism>
<reference evidence="1" key="1">
    <citation type="submission" date="2019-04" db="EMBL/GenBank/DDBJ databases">
        <title>Genome assembly of Zosterops borbonicus 15179.</title>
        <authorList>
            <person name="Leroy T."/>
            <person name="Anselmetti Y."/>
            <person name="Tilak M.-K."/>
            <person name="Nabholz B."/>
        </authorList>
    </citation>
    <scope>NUCLEOTIDE SEQUENCE</scope>
    <source>
        <strain evidence="1">HGM_15179</strain>
        <tissue evidence="1">Muscle</tissue>
    </source>
</reference>
<protein>
    <submittedName>
        <fullName evidence="1">Uncharacterized protein</fullName>
    </submittedName>
</protein>
<comment type="caution">
    <text evidence="1">The sequence shown here is derived from an EMBL/GenBank/DDBJ whole genome shotgun (WGS) entry which is preliminary data.</text>
</comment>
<evidence type="ECO:0000313" key="1">
    <source>
        <dbReference type="EMBL" id="TRZ16164.1"/>
    </source>
</evidence>
<sequence>MTELSTLLVYEESQVWYDHKEYWLLGNGMVLAFGNGIKNWHKELQMGMEDNSLLFSFSSFHYSESSKVWIYPVLDSGLE</sequence>